<accession>A3CZP5</accession>
<dbReference type="Proteomes" id="UP000001557">
    <property type="component" value="Chromosome"/>
</dbReference>
<evidence type="ECO:0000313" key="2">
    <source>
        <dbReference type="Proteomes" id="UP000001557"/>
    </source>
</evidence>
<keyword evidence="2" id="KW-1185">Reference proteome</keyword>
<evidence type="ECO:0000313" key="1">
    <source>
        <dbReference type="EMBL" id="ABN59958.1"/>
    </source>
</evidence>
<sequence length="68" mass="7551">MAVYHLGRKRGVICIAVLNINKITAWVRFCSIFARLKIKNKGVDQNLVIIVADRLFLRAVSAINVVAG</sequence>
<proteinExistence type="predicted"/>
<dbReference type="AlphaFoldDB" id="A3CZP5"/>
<dbReference type="HOGENOM" id="CLU_2791649_0_0_6"/>
<protein>
    <submittedName>
        <fullName evidence="1">Uncharacterized protein</fullName>
    </submittedName>
</protein>
<dbReference type="EMBL" id="CP000563">
    <property type="protein sequence ID" value="ABN59958.1"/>
    <property type="molecule type" value="Genomic_DNA"/>
</dbReference>
<gene>
    <name evidence="1" type="ordered locus">Sbal_0426</name>
</gene>
<organism evidence="1 2">
    <name type="scientific">Shewanella baltica (strain OS155 / ATCC BAA-1091)</name>
    <dbReference type="NCBI Taxonomy" id="325240"/>
    <lineage>
        <taxon>Bacteria</taxon>
        <taxon>Pseudomonadati</taxon>
        <taxon>Pseudomonadota</taxon>
        <taxon>Gammaproteobacteria</taxon>
        <taxon>Alteromonadales</taxon>
        <taxon>Shewanellaceae</taxon>
        <taxon>Shewanella</taxon>
    </lineage>
</organism>
<reference evidence="1 2" key="1">
    <citation type="submission" date="2007-02" db="EMBL/GenBank/DDBJ databases">
        <title>Complete sequence of chromosome of Shewanella baltica OS155.</title>
        <authorList>
            <consortium name="US DOE Joint Genome Institute"/>
            <person name="Copeland A."/>
            <person name="Lucas S."/>
            <person name="Lapidus A."/>
            <person name="Barry K."/>
            <person name="Detter J.C."/>
            <person name="Glavina del Rio T."/>
            <person name="Hammon N."/>
            <person name="Israni S."/>
            <person name="Dalin E."/>
            <person name="Tice H."/>
            <person name="Pitluck S."/>
            <person name="Sims D.R."/>
            <person name="Brettin T."/>
            <person name="Bruce D."/>
            <person name="Han C."/>
            <person name="Tapia R."/>
            <person name="Brainard J."/>
            <person name="Schmutz J."/>
            <person name="Larimer F."/>
            <person name="Land M."/>
            <person name="Hauser L."/>
            <person name="Kyrpides N."/>
            <person name="Mikhailova N."/>
            <person name="Brettar I."/>
            <person name="Klappenbach J."/>
            <person name="Konstantinidis K."/>
            <person name="Rodrigues J."/>
            <person name="Tiedje J."/>
            <person name="Richardson P."/>
        </authorList>
    </citation>
    <scope>NUCLEOTIDE SEQUENCE [LARGE SCALE GENOMIC DNA]</scope>
    <source>
        <strain evidence="2">OS155 / ATCC BAA-1091</strain>
    </source>
</reference>
<name>A3CZP5_SHEB5</name>
<dbReference type="KEGG" id="sbl:Sbal_0426"/>